<keyword evidence="3" id="KW-1133">Transmembrane helix</keyword>
<feature type="transmembrane region" description="Helical" evidence="3">
    <location>
        <begin position="977"/>
        <end position="999"/>
    </location>
</feature>
<keyword evidence="3" id="KW-0472">Membrane</keyword>
<keyword evidence="1" id="KW-0067">ATP-binding</keyword>
<dbReference type="Gene3D" id="3.40.50.300">
    <property type="entry name" value="P-loop containing nucleotide triphosphate hydrolases"/>
    <property type="match status" value="1"/>
</dbReference>
<dbReference type="Gene3D" id="1.10.8.60">
    <property type="match status" value="1"/>
</dbReference>
<feature type="region of interest" description="Disordered" evidence="2">
    <location>
        <begin position="1"/>
        <end position="22"/>
    </location>
</feature>
<dbReference type="Proteomes" id="UP001589568">
    <property type="component" value="Unassembled WGS sequence"/>
</dbReference>
<feature type="region of interest" description="Disordered" evidence="2">
    <location>
        <begin position="768"/>
        <end position="815"/>
    </location>
</feature>
<gene>
    <name evidence="5" type="ORF">ACFFR3_25095</name>
</gene>
<evidence type="ECO:0000259" key="4">
    <source>
        <dbReference type="SMART" id="SM00382"/>
    </source>
</evidence>
<dbReference type="SMART" id="SM00382">
    <property type="entry name" value="AAA"/>
    <property type="match status" value="1"/>
</dbReference>
<dbReference type="InterPro" id="IPR003960">
    <property type="entry name" value="ATPase_AAA_CS"/>
</dbReference>
<dbReference type="InterPro" id="IPR003959">
    <property type="entry name" value="ATPase_AAA_core"/>
</dbReference>
<dbReference type="InterPro" id="IPR027417">
    <property type="entry name" value="P-loop_NTPase"/>
</dbReference>
<evidence type="ECO:0000313" key="5">
    <source>
        <dbReference type="EMBL" id="MFB9472788.1"/>
    </source>
</evidence>
<name>A0ABV5NR35_9ACTN</name>
<accession>A0ABV5NR35</accession>
<dbReference type="PANTHER" id="PTHR23076">
    <property type="entry name" value="METALLOPROTEASE M41 FTSH"/>
    <property type="match status" value="1"/>
</dbReference>
<feature type="domain" description="AAA+ ATPase" evidence="4">
    <location>
        <begin position="239"/>
        <end position="452"/>
    </location>
</feature>
<keyword evidence="3" id="KW-0812">Transmembrane</keyword>
<evidence type="ECO:0000313" key="6">
    <source>
        <dbReference type="Proteomes" id="UP001589568"/>
    </source>
</evidence>
<keyword evidence="1" id="KW-0547">Nucleotide-binding</keyword>
<organism evidence="5 6">
    <name type="scientific">Nonomuraea salmonea</name>
    <dbReference type="NCBI Taxonomy" id="46181"/>
    <lineage>
        <taxon>Bacteria</taxon>
        <taxon>Bacillati</taxon>
        <taxon>Actinomycetota</taxon>
        <taxon>Actinomycetes</taxon>
        <taxon>Streptosporangiales</taxon>
        <taxon>Streptosporangiaceae</taxon>
        <taxon>Nonomuraea</taxon>
    </lineage>
</organism>
<comment type="similarity">
    <text evidence="1">Belongs to the AAA ATPase family.</text>
</comment>
<evidence type="ECO:0000256" key="1">
    <source>
        <dbReference type="RuleBase" id="RU003651"/>
    </source>
</evidence>
<feature type="transmembrane region" description="Helical" evidence="3">
    <location>
        <begin position="167"/>
        <end position="189"/>
    </location>
</feature>
<dbReference type="SUPFAM" id="SSF140990">
    <property type="entry name" value="FtsH protease domain-like"/>
    <property type="match status" value="1"/>
</dbReference>
<evidence type="ECO:0000256" key="2">
    <source>
        <dbReference type="SAM" id="MobiDB-lite"/>
    </source>
</evidence>
<protein>
    <submittedName>
        <fullName evidence="5">AAA family ATPase</fullName>
    </submittedName>
</protein>
<feature type="transmembrane region" description="Helical" evidence="3">
    <location>
        <begin position="912"/>
        <end position="933"/>
    </location>
</feature>
<reference evidence="5 6" key="1">
    <citation type="submission" date="2024-09" db="EMBL/GenBank/DDBJ databases">
        <authorList>
            <person name="Sun Q."/>
            <person name="Mori K."/>
        </authorList>
    </citation>
    <scope>NUCLEOTIDE SEQUENCE [LARGE SCALE GENOMIC DNA]</scope>
    <source>
        <strain evidence="5 6">JCM 3324</strain>
    </source>
</reference>
<dbReference type="Pfam" id="PF01434">
    <property type="entry name" value="Peptidase_M41"/>
    <property type="match status" value="1"/>
</dbReference>
<dbReference type="Gene3D" id="1.20.58.760">
    <property type="entry name" value="Peptidase M41"/>
    <property type="match status" value="1"/>
</dbReference>
<dbReference type="SUPFAM" id="SSF52540">
    <property type="entry name" value="P-loop containing nucleoside triphosphate hydrolases"/>
    <property type="match status" value="1"/>
</dbReference>
<feature type="compositionally biased region" description="Low complexity" evidence="2">
    <location>
        <begin position="794"/>
        <end position="810"/>
    </location>
</feature>
<dbReference type="EMBL" id="JBHMCF010000029">
    <property type="protein sequence ID" value="MFB9472788.1"/>
    <property type="molecule type" value="Genomic_DNA"/>
</dbReference>
<evidence type="ECO:0000256" key="3">
    <source>
        <dbReference type="SAM" id="Phobius"/>
    </source>
</evidence>
<feature type="transmembrane region" description="Helical" evidence="3">
    <location>
        <begin position="131"/>
        <end position="155"/>
    </location>
</feature>
<proteinExistence type="inferred from homology"/>
<dbReference type="RefSeq" id="WP_379483941.1">
    <property type="nucleotide sequence ID" value="NZ_JBHMCF010000029.1"/>
</dbReference>
<sequence>MTTTHHEGLRAPGSGPTDPDSVTRKKMQFWDRSKFLIVLVLAYLVLTWKVMADFEGIISFPEAARSVARPYQWIFWLLGAEIVRQAHFLISERSPGYHRFWSRTVFGGFERWTHLRLDDWTRFRLARALKIAFFVTLVALVLGAVLDVSPFAALLQAPALVWQALPFFFQILFLFFFIIIQFVGLFWFLSRGGVETYFPDDIKTRFHDVWGQDHVVERVRENIVFLERPDEIERRGGYVPSGLLLWGPPGTGKTLMAEAVAGETGKPYVFVDPGAFTNMFMGIGILKVKGLFRKLRKLALRYGGVIVFFDEAESLGKRGRLAQQGPPGQGGGFSACHGMTYLSEPTRQVLAFRPGRHADPEPERSSRFFLGGGMMNSGDPGTLQALLTELSGLKKPRGFFNRLVRRLLGMRPKPPPKYRILVMMATNRPDALDEALLRPGRIDRIYKVGYPSKAGRVRTYQGYFDKVSHELTAEQIDKLATITPYATGATIKDLVNESLITAIRDGREIITWSDVLRAKRLKQLGPPEDVEYIERERHAVAVHEACHAVVAYVTRFHLEIDIATIEKGADYLGMVASIKPEDQFTRWKSEHEADIMVSLASLAGERMFFGEDNSSGVSGDLYSATYLTAMMESYWGMGSGVTSLPALQELEIMGGKAVRRPGGGAIGITDREPAGRPPDLTPDVLGERIEFTLVRLLDQTEELLRRHRREVLCLAHALETHRTLNGDDVVAVVRGERGPLIDGTVYASDAFYEELEEYHRDAAQAHKDHSPIARTLPTPVGALDAAPPTPTTPPTAYGPATTPPTAYGPAATPPATPPTAYGTAIAPPAAHGPAGPAIAPPYLDGSKGPVVTPAVYGPAIAPPAGSGGEPSERPQFVPWAAAGPPLAQPVAQVPVAQPPVAVSGGPGRGRRVWLVVGSLLALVALSLLTALAVTGVLSGATGRTGAVADRTGTTPAVSGAGGGGGAVTAPGIASPGLLLLLFVVIVGVLVGAGLAYAAVKGIRTAQAKAERERDQAHARAQFLAAAMDPDTAMRLLGYDGTDPGRRT</sequence>
<feature type="transmembrane region" description="Helical" evidence="3">
    <location>
        <begin position="34"/>
        <end position="51"/>
    </location>
</feature>
<dbReference type="PANTHER" id="PTHR23076:SF97">
    <property type="entry name" value="ATP-DEPENDENT ZINC METALLOPROTEASE YME1L1"/>
    <property type="match status" value="1"/>
</dbReference>
<comment type="caution">
    <text evidence="5">The sequence shown here is derived from an EMBL/GenBank/DDBJ whole genome shotgun (WGS) entry which is preliminary data.</text>
</comment>
<keyword evidence="6" id="KW-1185">Reference proteome</keyword>
<dbReference type="InterPro" id="IPR003593">
    <property type="entry name" value="AAA+_ATPase"/>
</dbReference>
<feature type="region of interest" description="Disordered" evidence="2">
    <location>
        <begin position="943"/>
        <end position="964"/>
    </location>
</feature>
<dbReference type="PROSITE" id="PS00674">
    <property type="entry name" value="AAA"/>
    <property type="match status" value="1"/>
</dbReference>
<feature type="transmembrane region" description="Helical" evidence="3">
    <location>
        <begin position="71"/>
        <end position="90"/>
    </location>
</feature>
<dbReference type="Pfam" id="PF00004">
    <property type="entry name" value="AAA"/>
    <property type="match status" value="2"/>
</dbReference>
<dbReference type="InterPro" id="IPR000642">
    <property type="entry name" value="Peptidase_M41"/>
</dbReference>
<dbReference type="InterPro" id="IPR037219">
    <property type="entry name" value="Peptidase_M41-like"/>
</dbReference>